<organism evidence="1 2">
    <name type="scientific">Daphnia magna</name>
    <dbReference type="NCBI Taxonomy" id="35525"/>
    <lineage>
        <taxon>Eukaryota</taxon>
        <taxon>Metazoa</taxon>
        <taxon>Ecdysozoa</taxon>
        <taxon>Arthropoda</taxon>
        <taxon>Crustacea</taxon>
        <taxon>Branchiopoda</taxon>
        <taxon>Diplostraca</taxon>
        <taxon>Cladocera</taxon>
        <taxon>Anomopoda</taxon>
        <taxon>Daphniidae</taxon>
        <taxon>Daphnia</taxon>
    </lineage>
</organism>
<evidence type="ECO:0000313" key="2">
    <source>
        <dbReference type="Proteomes" id="UP000076858"/>
    </source>
</evidence>
<proteinExistence type="predicted"/>
<protein>
    <submittedName>
        <fullName evidence="1">Uncharacterized protein</fullName>
    </submittedName>
</protein>
<reference evidence="1 2" key="1">
    <citation type="submission" date="2016-03" db="EMBL/GenBank/DDBJ databases">
        <title>EvidentialGene: Evidence-directed Construction of Genes on Genomes.</title>
        <authorList>
            <person name="Gilbert D.G."/>
            <person name="Choi J.-H."/>
            <person name="Mockaitis K."/>
            <person name="Colbourne J."/>
            <person name="Pfrender M."/>
        </authorList>
    </citation>
    <scope>NUCLEOTIDE SEQUENCE [LARGE SCALE GENOMIC DNA]</scope>
    <source>
        <strain evidence="1 2">Xinb3</strain>
        <tissue evidence="1">Complete organism</tissue>
    </source>
</reference>
<accession>A0A164DZH8</accession>
<name>A0A164DZH8_9CRUS</name>
<sequence length="67" mass="8330">MPLLLFQCMVRIQLQTGYRVRLNYPKPRPYKFLELQRDSLVHQSRLYLTVKLLLHLQFQRIRLDQFR</sequence>
<keyword evidence="2" id="KW-1185">Reference proteome</keyword>
<dbReference type="AlphaFoldDB" id="A0A164DZH8"/>
<dbReference type="Proteomes" id="UP000076858">
    <property type="component" value="Unassembled WGS sequence"/>
</dbReference>
<gene>
    <name evidence="1" type="ORF">APZ42_009493</name>
</gene>
<comment type="caution">
    <text evidence="1">The sequence shown here is derived from an EMBL/GenBank/DDBJ whole genome shotgun (WGS) entry which is preliminary data.</text>
</comment>
<dbReference type="EMBL" id="LRGB01025528">
    <property type="protein sequence ID" value="KZR96267.1"/>
    <property type="molecule type" value="Genomic_DNA"/>
</dbReference>
<evidence type="ECO:0000313" key="1">
    <source>
        <dbReference type="EMBL" id="KZR96267.1"/>
    </source>
</evidence>